<name>A0ABY3YV96_STRRM</name>
<evidence type="ECO:0000313" key="2">
    <source>
        <dbReference type="EMBL" id="UNZ01272.1"/>
    </source>
</evidence>
<dbReference type="Proteomes" id="UP000829494">
    <property type="component" value="Chromosome"/>
</dbReference>
<gene>
    <name evidence="2" type="ORF">SRIMR7_03890</name>
</gene>
<protein>
    <submittedName>
        <fullName evidence="2">Uncharacterized protein</fullName>
    </submittedName>
</protein>
<feature type="region of interest" description="Disordered" evidence="1">
    <location>
        <begin position="1"/>
        <end position="35"/>
    </location>
</feature>
<dbReference type="EMBL" id="CP094298">
    <property type="protein sequence ID" value="UNZ01272.1"/>
    <property type="molecule type" value="Genomic_DNA"/>
</dbReference>
<accession>A0ABY3YV96</accession>
<evidence type="ECO:0000313" key="3">
    <source>
        <dbReference type="Proteomes" id="UP000829494"/>
    </source>
</evidence>
<proteinExistence type="predicted"/>
<feature type="compositionally biased region" description="Basic and acidic residues" evidence="1">
    <location>
        <begin position="1"/>
        <end position="10"/>
    </location>
</feature>
<evidence type="ECO:0000256" key="1">
    <source>
        <dbReference type="SAM" id="MobiDB-lite"/>
    </source>
</evidence>
<sequence>MTWRGAEADRLGTTPVTAASRPRIQLGELNTKERS</sequence>
<keyword evidence="3" id="KW-1185">Reference proteome</keyword>
<reference evidence="2 3" key="1">
    <citation type="submission" date="2022-03" db="EMBL/GenBank/DDBJ databases">
        <title>Complete genome of Streptomyces rimosus ssp. rimosus R7 (=ATCC 10970).</title>
        <authorList>
            <person name="Beganovic S."/>
            <person name="Ruckert C."/>
            <person name="Busche T."/>
            <person name="Kalinowski J."/>
            <person name="Wittmann C."/>
        </authorList>
    </citation>
    <scope>NUCLEOTIDE SEQUENCE [LARGE SCALE GENOMIC DNA]</scope>
    <source>
        <strain evidence="2 3">R7</strain>
    </source>
</reference>
<organism evidence="2 3">
    <name type="scientific">Streptomyces rimosus subsp. rimosus</name>
    <dbReference type="NCBI Taxonomy" id="132474"/>
    <lineage>
        <taxon>Bacteria</taxon>
        <taxon>Bacillati</taxon>
        <taxon>Actinomycetota</taxon>
        <taxon>Actinomycetes</taxon>
        <taxon>Kitasatosporales</taxon>
        <taxon>Streptomycetaceae</taxon>
        <taxon>Streptomyces</taxon>
    </lineage>
</organism>